<evidence type="ECO:0000313" key="3">
    <source>
        <dbReference type="Proteomes" id="UP001152622"/>
    </source>
</evidence>
<evidence type="ECO:0000256" key="1">
    <source>
        <dbReference type="SAM" id="MobiDB-lite"/>
    </source>
</evidence>
<gene>
    <name evidence="2" type="ORF">SKAU_G00227290</name>
</gene>
<feature type="region of interest" description="Disordered" evidence="1">
    <location>
        <begin position="1"/>
        <end position="25"/>
    </location>
</feature>
<proteinExistence type="predicted"/>
<dbReference type="EMBL" id="JAINUF010000008">
    <property type="protein sequence ID" value="KAJ8351253.1"/>
    <property type="molecule type" value="Genomic_DNA"/>
</dbReference>
<protein>
    <submittedName>
        <fullName evidence="2">Uncharacterized protein</fullName>
    </submittedName>
</protein>
<accession>A0A9Q1F537</accession>
<organism evidence="2 3">
    <name type="scientific">Synaphobranchus kaupii</name>
    <name type="common">Kaup's arrowtooth eel</name>
    <dbReference type="NCBI Taxonomy" id="118154"/>
    <lineage>
        <taxon>Eukaryota</taxon>
        <taxon>Metazoa</taxon>
        <taxon>Chordata</taxon>
        <taxon>Craniata</taxon>
        <taxon>Vertebrata</taxon>
        <taxon>Euteleostomi</taxon>
        <taxon>Actinopterygii</taxon>
        <taxon>Neopterygii</taxon>
        <taxon>Teleostei</taxon>
        <taxon>Anguilliformes</taxon>
        <taxon>Synaphobranchidae</taxon>
        <taxon>Synaphobranchus</taxon>
    </lineage>
</organism>
<comment type="caution">
    <text evidence="2">The sequence shown here is derived from an EMBL/GenBank/DDBJ whole genome shotgun (WGS) entry which is preliminary data.</text>
</comment>
<evidence type="ECO:0000313" key="2">
    <source>
        <dbReference type="EMBL" id="KAJ8351253.1"/>
    </source>
</evidence>
<sequence>MLIAVRTAPPSPCGRAVGPQRQRGERPLRLGLLDPRGNHPCTVSADRHVQNHSPCTFRIAKSSRVGEHAEAARPCLCGFSQSISGPAQLGPDPAQRRQGSVWEWQQVSADFRGKGFGIETYS</sequence>
<dbReference type="AlphaFoldDB" id="A0A9Q1F537"/>
<keyword evidence="3" id="KW-1185">Reference proteome</keyword>
<dbReference type="Proteomes" id="UP001152622">
    <property type="component" value="Chromosome 8"/>
</dbReference>
<name>A0A9Q1F537_SYNKA</name>
<reference evidence="2" key="1">
    <citation type="journal article" date="2023" name="Science">
        <title>Genome structures resolve the early diversification of teleost fishes.</title>
        <authorList>
            <person name="Parey E."/>
            <person name="Louis A."/>
            <person name="Montfort J."/>
            <person name="Bouchez O."/>
            <person name="Roques C."/>
            <person name="Iampietro C."/>
            <person name="Lluch J."/>
            <person name="Castinel A."/>
            <person name="Donnadieu C."/>
            <person name="Desvignes T."/>
            <person name="Floi Bucao C."/>
            <person name="Jouanno E."/>
            <person name="Wen M."/>
            <person name="Mejri S."/>
            <person name="Dirks R."/>
            <person name="Jansen H."/>
            <person name="Henkel C."/>
            <person name="Chen W.J."/>
            <person name="Zahm M."/>
            <person name="Cabau C."/>
            <person name="Klopp C."/>
            <person name="Thompson A.W."/>
            <person name="Robinson-Rechavi M."/>
            <person name="Braasch I."/>
            <person name="Lecointre G."/>
            <person name="Bobe J."/>
            <person name="Postlethwait J.H."/>
            <person name="Berthelot C."/>
            <person name="Roest Crollius H."/>
            <person name="Guiguen Y."/>
        </authorList>
    </citation>
    <scope>NUCLEOTIDE SEQUENCE</scope>
    <source>
        <strain evidence="2">WJC10195</strain>
    </source>
</reference>